<keyword evidence="1" id="KW-0863">Zinc-finger</keyword>
<dbReference type="Pfam" id="PF14223">
    <property type="entry name" value="Retrotran_gag_2"/>
    <property type="match status" value="1"/>
</dbReference>
<comment type="caution">
    <text evidence="3">The sequence shown here is derived from an EMBL/GenBank/DDBJ whole genome shotgun (WGS) entry which is preliminary data.</text>
</comment>
<dbReference type="InterPro" id="IPR001878">
    <property type="entry name" value="Znf_CCHC"/>
</dbReference>
<evidence type="ECO:0000256" key="1">
    <source>
        <dbReference type="PROSITE-ProRule" id="PRU00047"/>
    </source>
</evidence>
<evidence type="ECO:0000313" key="4">
    <source>
        <dbReference type="Proteomes" id="UP001152523"/>
    </source>
</evidence>
<dbReference type="GO" id="GO:0008270">
    <property type="term" value="F:zinc ion binding"/>
    <property type="evidence" value="ECO:0007669"/>
    <property type="project" value="UniProtKB-KW"/>
</dbReference>
<accession>A0AAV0DST9</accession>
<dbReference type="Gene3D" id="4.10.60.10">
    <property type="entry name" value="Zinc finger, CCHC-type"/>
    <property type="match status" value="1"/>
</dbReference>
<keyword evidence="1" id="KW-0479">Metal-binding</keyword>
<protein>
    <recommendedName>
        <fullName evidence="2">CCHC-type domain-containing protein</fullName>
    </recommendedName>
</protein>
<feature type="domain" description="CCHC-type" evidence="2">
    <location>
        <begin position="157"/>
        <end position="172"/>
    </location>
</feature>
<dbReference type="AlphaFoldDB" id="A0AAV0DST9"/>
<dbReference type="InterPro" id="IPR036875">
    <property type="entry name" value="Znf_CCHC_sf"/>
</dbReference>
<dbReference type="PANTHER" id="PTHR47592">
    <property type="entry name" value="PBF68 PROTEIN"/>
    <property type="match status" value="1"/>
</dbReference>
<organism evidence="3 4">
    <name type="scientific">Cuscuta epithymum</name>
    <dbReference type="NCBI Taxonomy" id="186058"/>
    <lineage>
        <taxon>Eukaryota</taxon>
        <taxon>Viridiplantae</taxon>
        <taxon>Streptophyta</taxon>
        <taxon>Embryophyta</taxon>
        <taxon>Tracheophyta</taxon>
        <taxon>Spermatophyta</taxon>
        <taxon>Magnoliopsida</taxon>
        <taxon>eudicotyledons</taxon>
        <taxon>Gunneridae</taxon>
        <taxon>Pentapetalae</taxon>
        <taxon>asterids</taxon>
        <taxon>lamiids</taxon>
        <taxon>Solanales</taxon>
        <taxon>Convolvulaceae</taxon>
        <taxon>Cuscuteae</taxon>
        <taxon>Cuscuta</taxon>
        <taxon>Cuscuta subgen. Cuscuta</taxon>
    </lineage>
</organism>
<dbReference type="Pfam" id="PF00098">
    <property type="entry name" value="zf-CCHC"/>
    <property type="match status" value="1"/>
</dbReference>
<evidence type="ECO:0000313" key="3">
    <source>
        <dbReference type="EMBL" id="CAH9104758.1"/>
    </source>
</evidence>
<dbReference type="EMBL" id="CAMAPF010000128">
    <property type="protein sequence ID" value="CAH9104758.1"/>
    <property type="molecule type" value="Genomic_DNA"/>
</dbReference>
<evidence type="ECO:0000259" key="2">
    <source>
        <dbReference type="PROSITE" id="PS50158"/>
    </source>
</evidence>
<dbReference type="SUPFAM" id="SSF57756">
    <property type="entry name" value="Retrovirus zinc finger-like domains"/>
    <property type="match status" value="1"/>
</dbReference>
<dbReference type="GO" id="GO:0003676">
    <property type="term" value="F:nucleic acid binding"/>
    <property type="evidence" value="ECO:0007669"/>
    <property type="project" value="InterPro"/>
</dbReference>
<dbReference type="Proteomes" id="UP001152523">
    <property type="component" value="Unassembled WGS sequence"/>
</dbReference>
<keyword evidence="1" id="KW-0862">Zinc</keyword>
<proteinExistence type="predicted"/>
<gene>
    <name evidence="3" type="ORF">CEPIT_LOCUS16899</name>
</gene>
<name>A0AAV0DST9_9ASTE</name>
<sequence>MLEKRYGGDDVGKKKYIVGNWLDFQLDDQKPIMEQAHKYENLVADIVSEGMKMCEVLQTNVLLENFPKSWSDYRAKLKHKKKDMSLQELISHIRTKEANRLKDKAFTLSSISVKANLVEPSGSQKNMYKHNHKKESHQKKFPTNKGVGQIHKAKALCYVCGKPGHKAYQCKNRKGLQNGNNKHVDTPTPQVNLAENDDIIAVVVVEANLVDDKGTWILELPDTSVQTRSCFTNSKMLKMESVSTWETPQLLEFWVKGKFYLKLPLEKP</sequence>
<reference evidence="3" key="1">
    <citation type="submission" date="2022-07" db="EMBL/GenBank/DDBJ databases">
        <authorList>
            <person name="Macas J."/>
            <person name="Novak P."/>
            <person name="Neumann P."/>
        </authorList>
    </citation>
    <scope>NUCLEOTIDE SEQUENCE</scope>
</reference>
<keyword evidence="4" id="KW-1185">Reference proteome</keyword>
<dbReference type="PROSITE" id="PS50158">
    <property type="entry name" value="ZF_CCHC"/>
    <property type="match status" value="1"/>
</dbReference>
<dbReference type="PANTHER" id="PTHR47592:SF30">
    <property type="entry name" value="CCHC-TYPE DOMAIN-CONTAINING PROTEIN"/>
    <property type="match status" value="1"/>
</dbReference>
<dbReference type="SMART" id="SM00343">
    <property type="entry name" value="ZnF_C2HC"/>
    <property type="match status" value="1"/>
</dbReference>